<keyword evidence="4" id="KW-1185">Reference proteome</keyword>
<dbReference type="AlphaFoldDB" id="A0AAE1KV22"/>
<dbReference type="Proteomes" id="UP001286313">
    <property type="component" value="Unassembled WGS sequence"/>
</dbReference>
<dbReference type="Pfam" id="PF07727">
    <property type="entry name" value="RVT_2"/>
    <property type="match status" value="1"/>
</dbReference>
<protein>
    <recommendedName>
        <fullName evidence="2">Reverse transcriptase Ty1/copia-type domain-containing protein</fullName>
    </recommendedName>
</protein>
<evidence type="ECO:0000259" key="2">
    <source>
        <dbReference type="Pfam" id="PF07727"/>
    </source>
</evidence>
<sequence length="161" mass="17815">MRNYYGQTAAAEPKTSLTSFPPDEESENGDVQGKPTDEGEILTCKINLQMKAKQKELNNWQDNNVYEEVEDVGQKTLSVRWVVTEKDKGGQTVIKARLVARGFKEETRIFRKDSPTCSKEAVHLGLLVAATCGWACHSLDVTSAYVQDACGINDKEAAESN</sequence>
<feature type="region of interest" description="Disordered" evidence="1">
    <location>
        <begin position="1"/>
        <end position="37"/>
    </location>
</feature>
<evidence type="ECO:0000313" key="3">
    <source>
        <dbReference type="EMBL" id="KAK3884932.1"/>
    </source>
</evidence>
<feature type="domain" description="Reverse transcriptase Ty1/copia-type" evidence="2">
    <location>
        <begin position="64"/>
        <end position="147"/>
    </location>
</feature>
<dbReference type="InterPro" id="IPR013103">
    <property type="entry name" value="RVT_2"/>
</dbReference>
<name>A0AAE1KV22_PETCI</name>
<accession>A0AAE1KV22</accession>
<evidence type="ECO:0000313" key="4">
    <source>
        <dbReference type="Proteomes" id="UP001286313"/>
    </source>
</evidence>
<proteinExistence type="predicted"/>
<evidence type="ECO:0000256" key="1">
    <source>
        <dbReference type="SAM" id="MobiDB-lite"/>
    </source>
</evidence>
<dbReference type="EMBL" id="JAWQEG010000835">
    <property type="protein sequence ID" value="KAK3884932.1"/>
    <property type="molecule type" value="Genomic_DNA"/>
</dbReference>
<gene>
    <name evidence="3" type="ORF">Pcinc_010775</name>
</gene>
<reference evidence="3" key="1">
    <citation type="submission" date="2023-10" db="EMBL/GenBank/DDBJ databases">
        <title>Genome assemblies of two species of porcelain crab, Petrolisthes cinctipes and Petrolisthes manimaculis (Anomura: Porcellanidae).</title>
        <authorList>
            <person name="Angst P."/>
        </authorList>
    </citation>
    <scope>NUCLEOTIDE SEQUENCE</scope>
    <source>
        <strain evidence="3">PB745_01</strain>
        <tissue evidence="3">Gill</tissue>
    </source>
</reference>
<organism evidence="3 4">
    <name type="scientific">Petrolisthes cinctipes</name>
    <name type="common">Flat porcelain crab</name>
    <dbReference type="NCBI Taxonomy" id="88211"/>
    <lineage>
        <taxon>Eukaryota</taxon>
        <taxon>Metazoa</taxon>
        <taxon>Ecdysozoa</taxon>
        <taxon>Arthropoda</taxon>
        <taxon>Crustacea</taxon>
        <taxon>Multicrustacea</taxon>
        <taxon>Malacostraca</taxon>
        <taxon>Eumalacostraca</taxon>
        <taxon>Eucarida</taxon>
        <taxon>Decapoda</taxon>
        <taxon>Pleocyemata</taxon>
        <taxon>Anomura</taxon>
        <taxon>Galatheoidea</taxon>
        <taxon>Porcellanidae</taxon>
        <taxon>Petrolisthes</taxon>
    </lineage>
</organism>
<comment type="caution">
    <text evidence="3">The sequence shown here is derived from an EMBL/GenBank/DDBJ whole genome shotgun (WGS) entry which is preliminary data.</text>
</comment>